<evidence type="ECO:0000313" key="1">
    <source>
        <dbReference type="EMBL" id="KAJ5208888.1"/>
    </source>
</evidence>
<organism evidence="1 2">
    <name type="scientific">Penicillium cf. viridicatum</name>
    <dbReference type="NCBI Taxonomy" id="2972119"/>
    <lineage>
        <taxon>Eukaryota</taxon>
        <taxon>Fungi</taxon>
        <taxon>Dikarya</taxon>
        <taxon>Ascomycota</taxon>
        <taxon>Pezizomycotina</taxon>
        <taxon>Eurotiomycetes</taxon>
        <taxon>Eurotiomycetidae</taxon>
        <taxon>Eurotiales</taxon>
        <taxon>Aspergillaceae</taxon>
        <taxon>Penicillium</taxon>
    </lineage>
</organism>
<keyword evidence="2" id="KW-1185">Reference proteome</keyword>
<dbReference type="Proteomes" id="UP001150942">
    <property type="component" value="Unassembled WGS sequence"/>
</dbReference>
<dbReference type="AlphaFoldDB" id="A0A9W9MWL7"/>
<dbReference type="EMBL" id="JAPQKQ010000002">
    <property type="protein sequence ID" value="KAJ5208888.1"/>
    <property type="molecule type" value="Genomic_DNA"/>
</dbReference>
<gene>
    <name evidence="1" type="ORF">N7449_003267</name>
</gene>
<reference evidence="1" key="2">
    <citation type="journal article" date="2023" name="IMA Fungus">
        <title>Comparative genomic study of the Penicillium genus elucidates a diverse pangenome and 15 lateral gene transfer events.</title>
        <authorList>
            <person name="Petersen C."/>
            <person name="Sorensen T."/>
            <person name="Nielsen M.R."/>
            <person name="Sondergaard T.E."/>
            <person name="Sorensen J.L."/>
            <person name="Fitzpatrick D.A."/>
            <person name="Frisvad J.C."/>
            <person name="Nielsen K.L."/>
        </authorList>
    </citation>
    <scope>NUCLEOTIDE SEQUENCE</scope>
    <source>
        <strain evidence="1">IBT 20477</strain>
    </source>
</reference>
<dbReference type="OrthoDB" id="5350472at2759"/>
<name>A0A9W9MWL7_9EURO</name>
<evidence type="ECO:0000313" key="2">
    <source>
        <dbReference type="Proteomes" id="UP001150942"/>
    </source>
</evidence>
<proteinExistence type="predicted"/>
<protein>
    <submittedName>
        <fullName evidence="1">Uncharacterized protein</fullName>
    </submittedName>
</protein>
<reference evidence="1" key="1">
    <citation type="submission" date="2022-11" db="EMBL/GenBank/DDBJ databases">
        <authorList>
            <person name="Petersen C."/>
        </authorList>
    </citation>
    <scope>NUCLEOTIDE SEQUENCE</scope>
    <source>
        <strain evidence="1">IBT 20477</strain>
    </source>
</reference>
<accession>A0A9W9MWL7</accession>
<comment type="caution">
    <text evidence="1">The sequence shown here is derived from an EMBL/GenBank/DDBJ whole genome shotgun (WGS) entry which is preliminary data.</text>
</comment>
<sequence length="93" mass="10547">MDPEELDYEGEWATPDTWGYQLAADYELEECTPIMCDPHLGDVIFEGGGGKFYQICQMGGDLFQITSPETLGEIIAVMKGERRRKSLRQKRLA</sequence>